<dbReference type="AlphaFoldDB" id="A0A4Y2BP77"/>
<sequence length="107" mass="12091">MQDYIDKNQVEIVPETSANGYRTFYLPHNAVKSQKNQSLNRIVFDGSSYSPGNPFLNEVLEQGPNLLPEILATSLSRRLHKQAIIIQEAFHQPNSHHWIFGGMVSIG</sequence>
<reference evidence="1 2" key="1">
    <citation type="journal article" date="2019" name="Sci. Rep.">
        <title>Orb-weaving spider Araneus ventricosus genome elucidates the spidroin gene catalogue.</title>
        <authorList>
            <person name="Kono N."/>
            <person name="Nakamura H."/>
            <person name="Ohtoshi R."/>
            <person name="Moran D.A.P."/>
            <person name="Shinohara A."/>
            <person name="Yoshida Y."/>
            <person name="Fujiwara M."/>
            <person name="Mori M."/>
            <person name="Tomita M."/>
            <person name="Arakawa K."/>
        </authorList>
    </citation>
    <scope>NUCLEOTIDE SEQUENCE [LARGE SCALE GENOMIC DNA]</scope>
</reference>
<gene>
    <name evidence="1" type="ORF">AVEN_185008_1</name>
</gene>
<evidence type="ECO:0000313" key="2">
    <source>
        <dbReference type="Proteomes" id="UP000499080"/>
    </source>
</evidence>
<proteinExistence type="predicted"/>
<name>A0A4Y2BP77_ARAVE</name>
<dbReference type="EMBL" id="BGPR01000099">
    <property type="protein sequence ID" value="GBL94031.1"/>
    <property type="molecule type" value="Genomic_DNA"/>
</dbReference>
<keyword evidence="2" id="KW-1185">Reference proteome</keyword>
<organism evidence="1 2">
    <name type="scientific">Araneus ventricosus</name>
    <name type="common">Orbweaver spider</name>
    <name type="synonym">Epeira ventricosa</name>
    <dbReference type="NCBI Taxonomy" id="182803"/>
    <lineage>
        <taxon>Eukaryota</taxon>
        <taxon>Metazoa</taxon>
        <taxon>Ecdysozoa</taxon>
        <taxon>Arthropoda</taxon>
        <taxon>Chelicerata</taxon>
        <taxon>Arachnida</taxon>
        <taxon>Araneae</taxon>
        <taxon>Araneomorphae</taxon>
        <taxon>Entelegynae</taxon>
        <taxon>Araneoidea</taxon>
        <taxon>Araneidae</taxon>
        <taxon>Araneus</taxon>
    </lineage>
</organism>
<comment type="caution">
    <text evidence="1">The sequence shown here is derived from an EMBL/GenBank/DDBJ whole genome shotgun (WGS) entry which is preliminary data.</text>
</comment>
<protein>
    <submittedName>
        <fullName evidence="1">Uncharacterized protein</fullName>
    </submittedName>
</protein>
<dbReference type="OrthoDB" id="6431949at2759"/>
<dbReference type="Proteomes" id="UP000499080">
    <property type="component" value="Unassembled WGS sequence"/>
</dbReference>
<evidence type="ECO:0000313" key="1">
    <source>
        <dbReference type="EMBL" id="GBL94031.1"/>
    </source>
</evidence>
<accession>A0A4Y2BP77</accession>